<keyword evidence="2" id="KW-1185">Reference proteome</keyword>
<proteinExistence type="predicted"/>
<evidence type="ECO:0000313" key="2">
    <source>
        <dbReference type="Proteomes" id="UP000245202"/>
    </source>
</evidence>
<accession>A0A2R5EXC4</accession>
<gene>
    <name evidence="1" type="ORF">PAT3040_04367</name>
</gene>
<comment type="caution">
    <text evidence="1">The sequence shown here is derived from an EMBL/GenBank/DDBJ whole genome shotgun (WGS) entry which is preliminary data.</text>
</comment>
<organism evidence="1 2">
    <name type="scientific">Paenibacillus agaridevorans</name>
    <dbReference type="NCBI Taxonomy" id="171404"/>
    <lineage>
        <taxon>Bacteria</taxon>
        <taxon>Bacillati</taxon>
        <taxon>Bacillota</taxon>
        <taxon>Bacilli</taxon>
        <taxon>Bacillales</taxon>
        <taxon>Paenibacillaceae</taxon>
        <taxon>Paenibacillus</taxon>
    </lineage>
</organism>
<reference evidence="1 2" key="1">
    <citation type="submission" date="2017-08" db="EMBL/GenBank/DDBJ databases">
        <title>Substantial Increase in Enzyme Production by Combined Drug-Resistance Mutations in Paenibacillus agaridevorans.</title>
        <authorList>
            <person name="Tanaka Y."/>
            <person name="Funane K."/>
            <person name="Hosaka T."/>
            <person name="Shiwa Y."/>
            <person name="Fujita N."/>
            <person name="Miyazaki T."/>
            <person name="Yoshikawa H."/>
            <person name="Murakami K."/>
            <person name="Kasahara K."/>
            <person name="Inaoka T."/>
            <person name="Hiraga Y."/>
            <person name="Ochi K."/>
        </authorList>
    </citation>
    <scope>NUCLEOTIDE SEQUENCE [LARGE SCALE GENOMIC DNA]</scope>
    <source>
        <strain evidence="1 2">T-3040</strain>
    </source>
</reference>
<name>A0A2R5EXC4_9BACL</name>
<dbReference type="AlphaFoldDB" id="A0A2R5EXC4"/>
<dbReference type="Proteomes" id="UP000245202">
    <property type="component" value="Unassembled WGS sequence"/>
</dbReference>
<evidence type="ECO:0000313" key="1">
    <source>
        <dbReference type="EMBL" id="GBG09708.1"/>
    </source>
</evidence>
<dbReference type="EMBL" id="BDQX01000244">
    <property type="protein sequence ID" value="GBG09708.1"/>
    <property type="molecule type" value="Genomic_DNA"/>
</dbReference>
<sequence>MDRLHWLTFVPYAEARYVRVTITAMNGGADARASIWSLDLLGADRKNFGLGKPVSASSWRNEIFRADKAMDGRGPDYRSPVAEGLIGRSIVATGHTYADMYMAYKSSQYYRLYLFTGDAHYLHVALLLQHNVNRLTDWDGTKGYSHPGLIEEGAGVAEFVYRPIDVWLTWCTVAQLEPLSELEDRFGTYSIDRIEELPLQQRIDQNRFRNF</sequence>
<protein>
    <submittedName>
        <fullName evidence="1">Uncharacterized protein</fullName>
    </submittedName>
</protein>